<dbReference type="RefSeq" id="WP_008907613.1">
    <property type="nucleotide sequence ID" value="NZ_CAKP01000009.1"/>
</dbReference>
<dbReference type="Proteomes" id="UP000007652">
    <property type="component" value="Unassembled WGS sequence"/>
</dbReference>
<sequence>MKKVIIFASIFIAIILGITAFYINNILNKIQNNNTNIKIEDKTNNNEQNVVKKENNLINIVLFGIDARNLKSPSRSDSIIILSINSETKKIKLISLMRDMFVEIPGKNKNRINAAYAFGGPELAIKTINHNFDLGISKYVTINFYGFEKVIDNIGGVEIDVKKDEIKYINSYMKETQNLFGGEYKEITNEGLQLLNGRQALAYSRIRYVGNADYERTERQRRVLTQIFNKVKSQGTTKKISLINSILPYIETNLSKNEIINLAYLITNLNEYKIEELRIPVDKSFKSERINGMAVLVPDLDVNKNKIHEFIGTVH</sequence>
<evidence type="ECO:0000259" key="2">
    <source>
        <dbReference type="Pfam" id="PF03816"/>
    </source>
</evidence>
<dbReference type="OrthoDB" id="9782542at2"/>
<organism evidence="3 4">
    <name type="scientific">Caloramator australicus RC3</name>
    <dbReference type="NCBI Taxonomy" id="857293"/>
    <lineage>
        <taxon>Bacteria</taxon>
        <taxon>Bacillati</taxon>
        <taxon>Bacillota</taxon>
        <taxon>Clostridia</taxon>
        <taxon>Eubacteriales</taxon>
        <taxon>Clostridiaceae</taxon>
        <taxon>Caloramator</taxon>
    </lineage>
</organism>
<dbReference type="InterPro" id="IPR004474">
    <property type="entry name" value="LytR_CpsA_psr"/>
</dbReference>
<evidence type="ECO:0000313" key="4">
    <source>
        <dbReference type="Proteomes" id="UP000007652"/>
    </source>
</evidence>
<dbReference type="InterPro" id="IPR050922">
    <property type="entry name" value="LytR/CpsA/Psr_CW_biosynth"/>
</dbReference>
<evidence type="ECO:0000313" key="3">
    <source>
        <dbReference type="EMBL" id="CCC57890.1"/>
    </source>
</evidence>
<dbReference type="STRING" id="857293.CAAU_0241"/>
<dbReference type="EMBL" id="CAKP01000009">
    <property type="protein sequence ID" value="CCC57890.1"/>
    <property type="molecule type" value="Genomic_DNA"/>
</dbReference>
<dbReference type="Gene3D" id="3.40.630.190">
    <property type="entry name" value="LCP protein"/>
    <property type="match status" value="1"/>
</dbReference>
<comment type="caution">
    <text evidence="3">The sequence shown here is derived from an EMBL/GenBank/DDBJ whole genome shotgun (WGS) entry which is preliminary data.</text>
</comment>
<dbReference type="NCBIfam" id="TIGR00350">
    <property type="entry name" value="lytR_cpsA_psr"/>
    <property type="match status" value="1"/>
</dbReference>
<protein>
    <submittedName>
        <fullName evidence="3">Cell envelope-related transcriptional attenuator</fullName>
    </submittedName>
</protein>
<keyword evidence="4" id="KW-1185">Reference proteome</keyword>
<gene>
    <name evidence="3" type="ORF">CAAU_0241</name>
</gene>
<dbReference type="PANTHER" id="PTHR33392">
    <property type="entry name" value="POLYISOPRENYL-TEICHOIC ACID--PEPTIDOGLYCAN TEICHOIC ACID TRANSFERASE TAGU"/>
    <property type="match status" value="1"/>
</dbReference>
<dbReference type="eggNOG" id="COG1316">
    <property type="taxonomic scope" value="Bacteria"/>
</dbReference>
<accession>G0V450</accession>
<proteinExistence type="inferred from homology"/>
<name>G0V450_9CLOT</name>
<dbReference type="AlphaFoldDB" id="G0V450"/>
<feature type="domain" description="Cell envelope-related transcriptional attenuator" evidence="2">
    <location>
        <begin position="75"/>
        <end position="232"/>
    </location>
</feature>
<dbReference type="Pfam" id="PF03816">
    <property type="entry name" value="LytR_cpsA_psr"/>
    <property type="match status" value="1"/>
</dbReference>
<dbReference type="PANTHER" id="PTHR33392:SF6">
    <property type="entry name" value="POLYISOPRENYL-TEICHOIC ACID--PEPTIDOGLYCAN TEICHOIC ACID TRANSFERASE TAGU"/>
    <property type="match status" value="1"/>
</dbReference>
<reference evidence="3 4" key="1">
    <citation type="journal article" date="2011" name="J. Bacteriol.">
        <title>Draft genome sequence of Caloramator australicus strain RC3T, a thermoanaerobe from the Great Artesian Basin of Australia.</title>
        <authorList>
            <person name="Ogg C.D."/>
            <person name="Patel B.K.C."/>
        </authorList>
    </citation>
    <scope>NUCLEOTIDE SEQUENCE [LARGE SCALE GENOMIC DNA]</scope>
    <source>
        <strain evidence="3 4">RC3</strain>
    </source>
</reference>
<evidence type="ECO:0000256" key="1">
    <source>
        <dbReference type="ARBA" id="ARBA00006068"/>
    </source>
</evidence>
<comment type="similarity">
    <text evidence="1">Belongs to the LytR/CpsA/Psr (LCP) family.</text>
</comment>